<gene>
    <name evidence="2" type="ORF">FisN_9Lh262</name>
</gene>
<feature type="region of interest" description="Disordered" evidence="1">
    <location>
        <begin position="1"/>
        <end position="20"/>
    </location>
</feature>
<accession>A0A1Z5KLZ7</accession>
<name>A0A1Z5KLZ7_FISSO</name>
<dbReference type="AlphaFoldDB" id="A0A1Z5KLZ7"/>
<comment type="caution">
    <text evidence="2">The sequence shown here is derived from an EMBL/GenBank/DDBJ whole genome shotgun (WGS) entry which is preliminary data.</text>
</comment>
<dbReference type="Proteomes" id="UP000198406">
    <property type="component" value="Unassembled WGS sequence"/>
</dbReference>
<dbReference type="OrthoDB" id="337660at2759"/>
<evidence type="ECO:0000256" key="1">
    <source>
        <dbReference type="SAM" id="MobiDB-lite"/>
    </source>
</evidence>
<dbReference type="EMBL" id="BDSP01000252">
    <property type="protein sequence ID" value="GAX26958.1"/>
    <property type="molecule type" value="Genomic_DNA"/>
</dbReference>
<sequence>MTELSPTSPTRQPRSSLGSQARNMLRIPTSRLSSPKGPPILVELFLNQGIITVGWVGQPRHQVLRLVPIPSCIMTARDYYREYASILLEAMEWLGSEATNRRVCVSHDYGYDLPTACQEAVERVLLFTAGVEAVSFQNTWWTVPAAVPPIQDALLVAVTMTGIHCYAYAAGDVLPFTFQSCTTNQHFSAQTSVAEWQQQLRQWLTSRENNLITAMLACSQACPRAARRAVIQNIWLVGYGIVDVPGYSKMVARTLKLRLEGNTPTFSQDSNPAVESDNLSPQSTQIPIGIKELQPLAPHVSALMVDSSDLTWLGASRWAHRLHGVDPDAKSFYWKFANPSNPARIE</sequence>
<evidence type="ECO:0000313" key="3">
    <source>
        <dbReference type="Proteomes" id="UP000198406"/>
    </source>
</evidence>
<evidence type="ECO:0000313" key="2">
    <source>
        <dbReference type="EMBL" id="GAX26958.1"/>
    </source>
</evidence>
<dbReference type="InParanoid" id="A0A1Z5KLZ7"/>
<protein>
    <submittedName>
        <fullName evidence="2">Uncharacterized protein</fullName>
    </submittedName>
</protein>
<proteinExistence type="predicted"/>
<feature type="compositionally biased region" description="Low complexity" evidence="1">
    <location>
        <begin position="1"/>
        <end position="16"/>
    </location>
</feature>
<keyword evidence="3" id="KW-1185">Reference proteome</keyword>
<organism evidence="2 3">
    <name type="scientific">Fistulifera solaris</name>
    <name type="common">Oleaginous diatom</name>
    <dbReference type="NCBI Taxonomy" id="1519565"/>
    <lineage>
        <taxon>Eukaryota</taxon>
        <taxon>Sar</taxon>
        <taxon>Stramenopiles</taxon>
        <taxon>Ochrophyta</taxon>
        <taxon>Bacillariophyta</taxon>
        <taxon>Bacillariophyceae</taxon>
        <taxon>Bacillariophycidae</taxon>
        <taxon>Naviculales</taxon>
        <taxon>Naviculaceae</taxon>
        <taxon>Fistulifera</taxon>
    </lineage>
</organism>
<reference evidence="2 3" key="1">
    <citation type="journal article" date="2015" name="Plant Cell">
        <title>Oil accumulation by the oleaginous diatom Fistulifera solaris as revealed by the genome and transcriptome.</title>
        <authorList>
            <person name="Tanaka T."/>
            <person name="Maeda Y."/>
            <person name="Veluchamy A."/>
            <person name="Tanaka M."/>
            <person name="Abida H."/>
            <person name="Marechal E."/>
            <person name="Bowler C."/>
            <person name="Muto M."/>
            <person name="Sunaga Y."/>
            <person name="Tanaka M."/>
            <person name="Yoshino T."/>
            <person name="Taniguchi T."/>
            <person name="Fukuda Y."/>
            <person name="Nemoto M."/>
            <person name="Matsumoto M."/>
            <person name="Wong P.S."/>
            <person name="Aburatani S."/>
            <person name="Fujibuchi W."/>
        </authorList>
    </citation>
    <scope>NUCLEOTIDE SEQUENCE [LARGE SCALE GENOMIC DNA]</scope>
    <source>
        <strain evidence="2 3">JPCC DA0580</strain>
    </source>
</reference>